<feature type="region of interest" description="Disordered" evidence="1">
    <location>
        <begin position="53"/>
        <end position="85"/>
    </location>
</feature>
<protein>
    <submittedName>
        <fullName evidence="2">Uncharacterized protein</fullName>
    </submittedName>
</protein>
<organism evidence="2 3">
    <name type="scientific">Actinomadura spongiicola</name>
    <dbReference type="NCBI Taxonomy" id="2303421"/>
    <lineage>
        <taxon>Bacteria</taxon>
        <taxon>Bacillati</taxon>
        <taxon>Actinomycetota</taxon>
        <taxon>Actinomycetes</taxon>
        <taxon>Streptosporangiales</taxon>
        <taxon>Thermomonosporaceae</taxon>
        <taxon>Actinomadura</taxon>
    </lineage>
</organism>
<evidence type="ECO:0000313" key="2">
    <source>
        <dbReference type="EMBL" id="RFS84800.1"/>
    </source>
</evidence>
<comment type="caution">
    <text evidence="2">The sequence shown here is derived from an EMBL/GenBank/DDBJ whole genome shotgun (WGS) entry which is preliminary data.</text>
</comment>
<dbReference type="EMBL" id="QVNQ01000004">
    <property type="protein sequence ID" value="RFS84800.1"/>
    <property type="molecule type" value="Genomic_DNA"/>
</dbReference>
<accession>A0A372GHF5</accession>
<dbReference type="AlphaFoldDB" id="A0A372GHF5"/>
<proteinExistence type="predicted"/>
<keyword evidence="3" id="KW-1185">Reference proteome</keyword>
<feature type="compositionally biased region" description="Gly residues" evidence="1">
    <location>
        <begin position="57"/>
        <end position="70"/>
    </location>
</feature>
<dbReference type="RefSeq" id="WP_117400139.1">
    <property type="nucleotide sequence ID" value="NZ_QVNQ01000004.1"/>
</dbReference>
<name>A0A372GHF5_9ACTN</name>
<sequence length="256" mass="26041">MSPTILIRRRAASGAITASALVTGALVVPVLTAAPAFGCQKPAGKMFCNAESTKTGSSGGGGGTGGGSGSSGPLAPPPPEGLTDNQAIGAVAVPGGAAPPVAAAPNTFELVQSAMTGKKFPVPTVHTAPDGKTYVHMRTSLWVEGFDTVRTEPIRAGDQTVQATAQPTSVTFDLGEKKLVCRNATSRDGTACHYTYKRSSAGQPGGRYEITATVSWNVTWTCQGTDCDSSGGDLGEQTMTSQPTPLIVGEIQTNSQ</sequence>
<reference evidence="2 3" key="1">
    <citation type="submission" date="2018-08" db="EMBL/GenBank/DDBJ databases">
        <title>Actinomadura spongicola sp. nov., isolated from marine sponge Leucetta chagosensis.</title>
        <authorList>
            <person name="Li L."/>
            <person name="Lin H.W."/>
        </authorList>
    </citation>
    <scope>NUCLEOTIDE SEQUENCE [LARGE SCALE GENOMIC DNA]</scope>
    <source>
        <strain evidence="2 3">LHW52907</strain>
    </source>
</reference>
<evidence type="ECO:0000256" key="1">
    <source>
        <dbReference type="SAM" id="MobiDB-lite"/>
    </source>
</evidence>
<dbReference type="Proteomes" id="UP000262882">
    <property type="component" value="Unassembled WGS sequence"/>
</dbReference>
<evidence type="ECO:0000313" key="3">
    <source>
        <dbReference type="Proteomes" id="UP000262882"/>
    </source>
</evidence>
<dbReference type="OrthoDB" id="3742379at2"/>
<gene>
    <name evidence="2" type="ORF">D0T12_14865</name>
</gene>